<dbReference type="EMBL" id="JAIWYP010000005">
    <property type="protein sequence ID" value="KAH3827816.1"/>
    <property type="molecule type" value="Genomic_DNA"/>
</dbReference>
<name>A0A9D4H6C3_DREPO</name>
<evidence type="ECO:0000313" key="1">
    <source>
        <dbReference type="EMBL" id="KAH3827816.1"/>
    </source>
</evidence>
<proteinExistence type="predicted"/>
<dbReference type="Proteomes" id="UP000828390">
    <property type="component" value="Unassembled WGS sequence"/>
</dbReference>
<reference evidence="1" key="2">
    <citation type="submission" date="2020-11" db="EMBL/GenBank/DDBJ databases">
        <authorList>
            <person name="McCartney M.A."/>
            <person name="Auch B."/>
            <person name="Kono T."/>
            <person name="Mallez S."/>
            <person name="Becker A."/>
            <person name="Gohl D.M."/>
            <person name="Silverstein K.A.T."/>
            <person name="Koren S."/>
            <person name="Bechman K.B."/>
            <person name="Herman A."/>
            <person name="Abrahante J.E."/>
            <person name="Garbe J."/>
        </authorList>
    </citation>
    <scope>NUCLEOTIDE SEQUENCE</scope>
    <source>
        <strain evidence="1">Duluth1</strain>
        <tissue evidence="1">Whole animal</tissue>
    </source>
</reference>
<evidence type="ECO:0000313" key="2">
    <source>
        <dbReference type="Proteomes" id="UP000828390"/>
    </source>
</evidence>
<comment type="caution">
    <text evidence="1">The sequence shown here is derived from an EMBL/GenBank/DDBJ whole genome shotgun (WGS) entry which is preliminary data.</text>
</comment>
<keyword evidence="2" id="KW-1185">Reference proteome</keyword>
<reference evidence="1" key="1">
    <citation type="journal article" date="2019" name="bioRxiv">
        <title>The Genome of the Zebra Mussel, Dreissena polymorpha: A Resource for Invasive Species Research.</title>
        <authorList>
            <person name="McCartney M.A."/>
            <person name="Auch B."/>
            <person name="Kono T."/>
            <person name="Mallez S."/>
            <person name="Zhang Y."/>
            <person name="Obille A."/>
            <person name="Becker A."/>
            <person name="Abrahante J.E."/>
            <person name="Garbe J."/>
            <person name="Badalamenti J.P."/>
            <person name="Herman A."/>
            <person name="Mangelson H."/>
            <person name="Liachko I."/>
            <person name="Sullivan S."/>
            <person name="Sone E.D."/>
            <person name="Koren S."/>
            <person name="Silverstein K.A.T."/>
            <person name="Beckman K.B."/>
            <person name="Gohl D.M."/>
        </authorList>
    </citation>
    <scope>NUCLEOTIDE SEQUENCE</scope>
    <source>
        <strain evidence="1">Duluth1</strain>
        <tissue evidence="1">Whole animal</tissue>
    </source>
</reference>
<gene>
    <name evidence="1" type="ORF">DPMN_129759</name>
</gene>
<dbReference type="AlphaFoldDB" id="A0A9D4H6C3"/>
<accession>A0A9D4H6C3</accession>
<organism evidence="1 2">
    <name type="scientific">Dreissena polymorpha</name>
    <name type="common">Zebra mussel</name>
    <name type="synonym">Mytilus polymorpha</name>
    <dbReference type="NCBI Taxonomy" id="45954"/>
    <lineage>
        <taxon>Eukaryota</taxon>
        <taxon>Metazoa</taxon>
        <taxon>Spiralia</taxon>
        <taxon>Lophotrochozoa</taxon>
        <taxon>Mollusca</taxon>
        <taxon>Bivalvia</taxon>
        <taxon>Autobranchia</taxon>
        <taxon>Heteroconchia</taxon>
        <taxon>Euheterodonta</taxon>
        <taxon>Imparidentia</taxon>
        <taxon>Neoheterodontei</taxon>
        <taxon>Myida</taxon>
        <taxon>Dreissenoidea</taxon>
        <taxon>Dreissenidae</taxon>
        <taxon>Dreissena</taxon>
    </lineage>
</organism>
<sequence length="128" mass="14661">MDCTHYIKKSIFQTARHAHLAQYVRCARSTAVSRQIAAQPTFVNSFQFSGILVALGRYRDDSRPKIGRLSSDLHSDAPPKRFSQTVRLPIDHWPILVRRPFRAEFVSLIGQFRRVQSSLCLEIGHIGR</sequence>
<protein>
    <submittedName>
        <fullName evidence="1">Uncharacterized protein</fullName>
    </submittedName>
</protein>